<dbReference type="Pfam" id="PF06265">
    <property type="entry name" value="YutD-like"/>
    <property type="match status" value="1"/>
</dbReference>
<dbReference type="eggNOG" id="COG4470">
    <property type="taxonomic scope" value="Bacteria"/>
</dbReference>
<gene>
    <name evidence="1" type="ORF">HMPREF1983_01109</name>
</gene>
<sequence>MEIEQSNLIFEVDGIIYELIYNFKDAFQKESFEERLVDVLKNKPFIVGDISHEKLRLTGFVLTKDSTNSKNINNLEDFILEYCNFGSPFFVVKKRNS</sequence>
<dbReference type="HOGENOM" id="CLU_080936_3_1_9"/>
<dbReference type="RefSeq" id="WP_021752288.1">
    <property type="nucleotide sequence ID" value="NZ_KI271793.1"/>
</dbReference>
<dbReference type="PATRIC" id="fig|1321820.3.peg.1076"/>
<comment type="caution">
    <text evidence="1">The sequence shown here is derived from an EMBL/GenBank/DDBJ whole genome shotgun (WGS) entry which is preliminary data.</text>
</comment>
<proteinExistence type="predicted"/>
<protein>
    <recommendedName>
        <fullName evidence="3">DUF1027 domain-containing protein</fullName>
    </recommendedName>
</protein>
<name>U2S3Q5_9BACL</name>
<dbReference type="Proteomes" id="UP000016637">
    <property type="component" value="Unassembled WGS sequence"/>
</dbReference>
<keyword evidence="2" id="KW-1185">Reference proteome</keyword>
<evidence type="ECO:0000313" key="2">
    <source>
        <dbReference type="Proteomes" id="UP000016637"/>
    </source>
</evidence>
<dbReference type="InterPro" id="IPR038141">
    <property type="entry name" value="YutD-like_sf"/>
</dbReference>
<dbReference type="Gene3D" id="3.50.4.20">
    <property type="match status" value="1"/>
</dbReference>
<evidence type="ECO:0000313" key="1">
    <source>
        <dbReference type="EMBL" id="ERK57417.1"/>
    </source>
</evidence>
<dbReference type="InterPro" id="IPR009370">
    <property type="entry name" value="YutD-like"/>
</dbReference>
<organism evidence="1 2">
    <name type="scientific">Gemella bergeri ATCC 700627</name>
    <dbReference type="NCBI Taxonomy" id="1321820"/>
    <lineage>
        <taxon>Bacteria</taxon>
        <taxon>Bacillati</taxon>
        <taxon>Bacillota</taxon>
        <taxon>Bacilli</taxon>
        <taxon>Bacillales</taxon>
        <taxon>Gemellaceae</taxon>
        <taxon>Gemella</taxon>
    </lineage>
</organism>
<dbReference type="EMBL" id="AWVP01000068">
    <property type="protein sequence ID" value="ERK57417.1"/>
    <property type="molecule type" value="Genomic_DNA"/>
</dbReference>
<evidence type="ECO:0008006" key="3">
    <source>
        <dbReference type="Google" id="ProtNLM"/>
    </source>
</evidence>
<dbReference type="AlphaFoldDB" id="U2S3Q5"/>
<reference evidence="1 2" key="1">
    <citation type="submission" date="2013-08" db="EMBL/GenBank/DDBJ databases">
        <authorList>
            <person name="Weinstock G."/>
            <person name="Sodergren E."/>
            <person name="Wylie T."/>
            <person name="Fulton L."/>
            <person name="Fulton R."/>
            <person name="Fronick C."/>
            <person name="O'Laughlin M."/>
            <person name="Godfrey J."/>
            <person name="Miner T."/>
            <person name="Herter B."/>
            <person name="Appelbaum E."/>
            <person name="Cordes M."/>
            <person name="Lek S."/>
            <person name="Wollam A."/>
            <person name="Pepin K.H."/>
            <person name="Palsikar V.B."/>
            <person name="Mitreva M."/>
            <person name="Wilson R.K."/>
        </authorList>
    </citation>
    <scope>NUCLEOTIDE SEQUENCE [LARGE SCALE GENOMIC DNA]</scope>
    <source>
        <strain evidence="1 2">ATCC 700627</strain>
    </source>
</reference>
<accession>U2S3Q5</accession>